<dbReference type="FunFam" id="2.60.40.790:FF:000001">
    <property type="entry name" value="Nuclear migration protein nudC"/>
    <property type="match status" value="1"/>
</dbReference>
<protein>
    <recommendedName>
        <fullName evidence="4">CS domain-containing protein</fullName>
    </recommendedName>
</protein>
<sequence length="518" mass="58782">VFSFLRRKTDFFSGAEPQVVESTILKSVRKQAALAEKDQFRKKQQEDEKRRKQEAAHKAAELEKKQKQKQEDKNPPRFEEITDDEVEAKETSSEQTSPQKSETTAKKDEEEDGDNGPPLVGNGGQTDKYVWTQTLQEAQVNFAVPTGTKSRQVDVDIRAGKLRVGLRGGETFVDGPLYNKVKVDDSFWTLEDGNRICIYLQKDNQMEWWKTIIQGDAEIDTQKVQPENSKLDDLDSDTRQTVEKMMFDQRQKAMGLPSSDDMQKQDILQKFMAQHPEMDFSKAKIREQQLEMAGGRHQVVSVVLGSDKIEYQSSSAAMNQHVGEKPPGTSRRADENINKECHVQWGEPGSKREFTTSSKLADPTGEVLKYRGELAAEAMDMLTRTSSCYGNDVVPYVSSTQLATQWDKKAVAETIRLRNEIRARTGPRPTRGMSYDEEVEYVSEAKSAFENKFKIHKPSIMAASVKNDLRSTHYSLGHEKLDYKTSSHIDRLSPDQFAIYATRPPPLHDLKKSTVDIS</sequence>
<dbReference type="GO" id="GO:0005737">
    <property type="term" value="C:cytoplasm"/>
    <property type="evidence" value="ECO:0000318"/>
    <property type="project" value="GO_Central"/>
</dbReference>
<dbReference type="VEuPathDB" id="FungiDB:KRP22_6592"/>
<dbReference type="EnsemblProtists" id="Phyra94066">
    <property type="protein sequence ID" value="Phyra94066"/>
    <property type="gene ID" value="Phyra94066"/>
</dbReference>
<dbReference type="InterPro" id="IPR037898">
    <property type="entry name" value="NudC_fam"/>
</dbReference>
<organism evidence="5 6">
    <name type="scientific">Phytophthora ramorum</name>
    <name type="common">Sudden oak death agent</name>
    <dbReference type="NCBI Taxonomy" id="164328"/>
    <lineage>
        <taxon>Eukaryota</taxon>
        <taxon>Sar</taxon>
        <taxon>Stramenopiles</taxon>
        <taxon>Oomycota</taxon>
        <taxon>Peronosporomycetes</taxon>
        <taxon>Peronosporales</taxon>
        <taxon>Peronosporaceae</taxon>
        <taxon>Phytophthora</taxon>
    </lineage>
</organism>
<reference evidence="5" key="2">
    <citation type="submission" date="2015-06" db="UniProtKB">
        <authorList>
            <consortium name="EnsemblProtists"/>
        </authorList>
    </citation>
    <scope>IDENTIFICATION</scope>
    <source>
        <strain evidence="5">Pr102</strain>
    </source>
</reference>
<dbReference type="STRING" id="164328.H3HBE4"/>
<dbReference type="Proteomes" id="UP000005238">
    <property type="component" value="Unassembled WGS sequence"/>
</dbReference>
<accession>H3HBE4</accession>
<dbReference type="SUPFAM" id="SSF49764">
    <property type="entry name" value="HSP20-like chaperones"/>
    <property type="match status" value="1"/>
</dbReference>
<keyword evidence="2" id="KW-0963">Cytoplasm</keyword>
<reference evidence="6" key="1">
    <citation type="journal article" date="2006" name="Science">
        <title>Phytophthora genome sequences uncover evolutionary origins and mechanisms of pathogenesis.</title>
        <authorList>
            <person name="Tyler B.M."/>
            <person name="Tripathy S."/>
            <person name="Zhang X."/>
            <person name="Dehal P."/>
            <person name="Jiang R.H."/>
            <person name="Aerts A."/>
            <person name="Arredondo F.D."/>
            <person name="Baxter L."/>
            <person name="Bensasson D."/>
            <person name="Beynon J.L."/>
            <person name="Chapman J."/>
            <person name="Damasceno C.M."/>
            <person name="Dorrance A.E."/>
            <person name="Dou D."/>
            <person name="Dickerman A.W."/>
            <person name="Dubchak I.L."/>
            <person name="Garbelotto M."/>
            <person name="Gijzen M."/>
            <person name="Gordon S.G."/>
            <person name="Govers F."/>
            <person name="Grunwald N.J."/>
            <person name="Huang W."/>
            <person name="Ivors K.L."/>
            <person name="Jones R.W."/>
            <person name="Kamoun S."/>
            <person name="Krampis K."/>
            <person name="Lamour K.H."/>
            <person name="Lee M.K."/>
            <person name="McDonald W.H."/>
            <person name="Medina M."/>
            <person name="Meijer H.J."/>
            <person name="Nordberg E.K."/>
            <person name="Maclean D.J."/>
            <person name="Ospina-Giraldo M.D."/>
            <person name="Morris P.F."/>
            <person name="Phuntumart V."/>
            <person name="Putnam N.H."/>
            <person name="Rash S."/>
            <person name="Rose J.K."/>
            <person name="Sakihama Y."/>
            <person name="Salamov A.A."/>
            <person name="Savidor A."/>
            <person name="Scheuring C.F."/>
            <person name="Smith B.M."/>
            <person name="Sobral B.W."/>
            <person name="Terry A."/>
            <person name="Torto-Alalibo T.A."/>
            <person name="Win J."/>
            <person name="Xu Z."/>
            <person name="Zhang H."/>
            <person name="Grigoriev I.V."/>
            <person name="Rokhsar D.S."/>
            <person name="Boore J.L."/>
        </authorList>
    </citation>
    <scope>NUCLEOTIDE SEQUENCE [LARGE SCALE GENOMIC DNA]</scope>
    <source>
        <strain evidence="6">Pr102</strain>
    </source>
</reference>
<evidence type="ECO:0000313" key="5">
    <source>
        <dbReference type="EnsemblProtists" id="Phyra94066"/>
    </source>
</evidence>
<keyword evidence="6" id="KW-1185">Reference proteome</keyword>
<evidence type="ECO:0000256" key="2">
    <source>
        <dbReference type="ARBA" id="ARBA00022490"/>
    </source>
</evidence>
<dbReference type="InterPro" id="IPR007052">
    <property type="entry name" value="CS_dom"/>
</dbReference>
<dbReference type="VEuPathDB" id="FungiDB:KRP23_506"/>
<dbReference type="VEuPathDB" id="FungiDB:KRP23_507"/>
<comment type="subcellular location">
    <subcellularLocation>
        <location evidence="1">Cytoplasm</location>
    </subcellularLocation>
</comment>
<proteinExistence type="predicted"/>
<dbReference type="InParanoid" id="H3HBE4"/>
<dbReference type="InterPro" id="IPR008978">
    <property type="entry name" value="HSP20-like_chaperone"/>
</dbReference>
<dbReference type="PANTHER" id="PTHR12356:SF3">
    <property type="entry name" value="NUCLEAR MIGRATION PROTEIN NUDC"/>
    <property type="match status" value="1"/>
</dbReference>
<evidence type="ECO:0000259" key="4">
    <source>
        <dbReference type="PROSITE" id="PS51203"/>
    </source>
</evidence>
<dbReference type="eggNOG" id="KOG2265">
    <property type="taxonomic scope" value="Eukaryota"/>
</dbReference>
<name>H3HBE4_PHYRM</name>
<dbReference type="PANTHER" id="PTHR12356">
    <property type="entry name" value="NUCLEAR MOVEMENT PROTEIN NUDC"/>
    <property type="match status" value="1"/>
</dbReference>
<feature type="compositionally biased region" description="Basic and acidic residues" evidence="3">
    <location>
        <begin position="35"/>
        <end position="80"/>
    </location>
</feature>
<dbReference type="HOGENOM" id="CLU_579374_0_0_1"/>
<dbReference type="Pfam" id="PF04969">
    <property type="entry name" value="CS"/>
    <property type="match status" value="1"/>
</dbReference>
<dbReference type="Gene3D" id="2.60.40.790">
    <property type="match status" value="1"/>
</dbReference>
<feature type="compositionally biased region" description="Polar residues" evidence="3">
    <location>
        <begin position="93"/>
        <end position="102"/>
    </location>
</feature>
<evidence type="ECO:0000313" key="6">
    <source>
        <dbReference type="Proteomes" id="UP000005238"/>
    </source>
</evidence>
<evidence type="ECO:0000256" key="1">
    <source>
        <dbReference type="ARBA" id="ARBA00004496"/>
    </source>
</evidence>
<evidence type="ECO:0000256" key="3">
    <source>
        <dbReference type="SAM" id="MobiDB-lite"/>
    </source>
</evidence>
<dbReference type="GO" id="GO:0006457">
    <property type="term" value="P:protein folding"/>
    <property type="evidence" value="ECO:0000318"/>
    <property type="project" value="GO_Central"/>
</dbReference>
<dbReference type="VEuPathDB" id="FungiDB:KRP22_6591"/>
<dbReference type="GO" id="GO:0051082">
    <property type="term" value="F:unfolded protein binding"/>
    <property type="evidence" value="ECO:0000318"/>
    <property type="project" value="GO_Central"/>
</dbReference>
<feature type="domain" description="CS" evidence="4">
    <location>
        <begin position="124"/>
        <end position="213"/>
    </location>
</feature>
<dbReference type="AlphaFoldDB" id="H3HBE4"/>
<dbReference type="PROSITE" id="PS51203">
    <property type="entry name" value="CS"/>
    <property type="match status" value="1"/>
</dbReference>
<dbReference type="EMBL" id="DS566008">
    <property type="status" value="NOT_ANNOTATED_CDS"/>
    <property type="molecule type" value="Genomic_DNA"/>
</dbReference>
<dbReference type="CDD" id="cd06467">
    <property type="entry name" value="p23_NUDC_like"/>
    <property type="match status" value="1"/>
</dbReference>
<feature type="region of interest" description="Disordered" evidence="3">
    <location>
        <begin position="31"/>
        <end position="126"/>
    </location>
</feature>